<organism evidence="1 2">
    <name type="scientific">Labrys miyagiensis</name>
    <dbReference type="NCBI Taxonomy" id="346912"/>
    <lineage>
        <taxon>Bacteria</taxon>
        <taxon>Pseudomonadati</taxon>
        <taxon>Pseudomonadota</taxon>
        <taxon>Alphaproteobacteria</taxon>
        <taxon>Hyphomicrobiales</taxon>
        <taxon>Xanthobacteraceae</taxon>
        <taxon>Labrys</taxon>
    </lineage>
</organism>
<name>A0ABQ6CYD0_9HYPH</name>
<evidence type="ECO:0000313" key="1">
    <source>
        <dbReference type="EMBL" id="GLS24040.1"/>
    </source>
</evidence>
<proteinExistence type="predicted"/>
<sequence>MAIFPYDTPQPDLPEGLMLIYAGLTSTLKNLRPPLTEAVVTSMLAPCLVKAWLDDYGRVVSDYEVVETQDEGFSYLFDISAQRLIAAWGLSKGKDVSPRSIIATRMKGHPLTNTVGGKRYHRGHTIPHTMGGRTDINLVPQLGVINSGPFQELERLAVATPGSLYFTYWSYRDARTQRPSGVEQGCLVAGSDPKIVNFQN</sequence>
<dbReference type="Proteomes" id="UP001156882">
    <property type="component" value="Unassembled WGS sequence"/>
</dbReference>
<keyword evidence="2" id="KW-1185">Reference proteome</keyword>
<reference evidence="2" key="1">
    <citation type="journal article" date="2019" name="Int. J. Syst. Evol. Microbiol.">
        <title>The Global Catalogue of Microorganisms (GCM) 10K type strain sequencing project: providing services to taxonomists for standard genome sequencing and annotation.</title>
        <authorList>
            <consortium name="The Broad Institute Genomics Platform"/>
            <consortium name="The Broad Institute Genome Sequencing Center for Infectious Disease"/>
            <person name="Wu L."/>
            <person name="Ma J."/>
        </authorList>
    </citation>
    <scope>NUCLEOTIDE SEQUENCE [LARGE SCALE GENOMIC DNA]</scope>
    <source>
        <strain evidence="2">NBRC 101365</strain>
    </source>
</reference>
<gene>
    <name evidence="1" type="ORF">GCM10007874_70610</name>
</gene>
<dbReference type="EMBL" id="BSPC01000095">
    <property type="protein sequence ID" value="GLS24040.1"/>
    <property type="molecule type" value="Genomic_DNA"/>
</dbReference>
<comment type="caution">
    <text evidence="1">The sequence shown here is derived from an EMBL/GenBank/DDBJ whole genome shotgun (WGS) entry which is preliminary data.</text>
</comment>
<evidence type="ECO:0000313" key="2">
    <source>
        <dbReference type="Proteomes" id="UP001156882"/>
    </source>
</evidence>
<protein>
    <submittedName>
        <fullName evidence="1">Uncharacterized protein</fullName>
    </submittedName>
</protein>
<accession>A0ABQ6CYD0</accession>